<evidence type="ECO:0000313" key="4">
    <source>
        <dbReference type="Proteomes" id="UP000614334"/>
    </source>
</evidence>
<feature type="domain" description="Large ribosomal subunit protein mL59" evidence="2">
    <location>
        <begin position="49"/>
        <end position="134"/>
    </location>
</feature>
<comment type="caution">
    <text evidence="3">The sequence shown here is derived from an EMBL/GenBank/DDBJ whole genome shotgun (WGS) entry which is preliminary data.</text>
</comment>
<gene>
    <name evidence="3" type="ORF">RHS01_00704</name>
</gene>
<reference evidence="3" key="1">
    <citation type="submission" date="2020-09" db="EMBL/GenBank/DDBJ databases">
        <title>Comparative genome analyses of four rice-infecting Rhizoctonia solani isolates reveal extensive enrichment of homogalacturonan modification genes.</title>
        <authorList>
            <person name="Lee D.-Y."/>
            <person name="Jeon J."/>
            <person name="Kim K.-T."/>
            <person name="Cheong K."/>
            <person name="Song H."/>
            <person name="Choi G."/>
            <person name="Ko J."/>
            <person name="Opiyo S.O."/>
            <person name="Zuo S."/>
            <person name="Madhav S."/>
            <person name="Lee Y.-H."/>
            <person name="Wang G.-L."/>
        </authorList>
    </citation>
    <scope>NUCLEOTIDE SEQUENCE</scope>
    <source>
        <strain evidence="3">AG1-IA B2</strain>
    </source>
</reference>
<dbReference type="InterPro" id="IPR040922">
    <property type="entry name" value="Ribosomal_mL59_dom"/>
</dbReference>
<sequence length="150" mass="16712">MPAKHNRQIRGSGPQPIPSSEKFSNWPLARSPVFVASTKRTREAGPCRWGHRITTPGVKARREDGAGERSDVASASSGLPALNWEGEPAPKSTVGIRSTQRRFKGHKWEREAKERAEFVAKRMETMAKRIAEAKAAKIQERTKARPSLPF</sequence>
<organism evidence="3 4">
    <name type="scientific">Rhizoctonia solani</name>
    <dbReference type="NCBI Taxonomy" id="456999"/>
    <lineage>
        <taxon>Eukaryota</taxon>
        <taxon>Fungi</taxon>
        <taxon>Dikarya</taxon>
        <taxon>Basidiomycota</taxon>
        <taxon>Agaricomycotina</taxon>
        <taxon>Agaricomycetes</taxon>
        <taxon>Cantharellales</taxon>
        <taxon>Ceratobasidiaceae</taxon>
        <taxon>Rhizoctonia</taxon>
    </lineage>
</organism>
<feature type="region of interest" description="Disordered" evidence="1">
    <location>
        <begin position="1"/>
        <end position="108"/>
    </location>
</feature>
<dbReference type="Proteomes" id="UP000614334">
    <property type="component" value="Unassembled WGS sequence"/>
</dbReference>
<evidence type="ECO:0000313" key="3">
    <source>
        <dbReference type="EMBL" id="KAF8760853.1"/>
    </source>
</evidence>
<dbReference type="AlphaFoldDB" id="A0A8H7IK78"/>
<dbReference type="EMBL" id="JACYCF010000001">
    <property type="protein sequence ID" value="KAF8760853.1"/>
    <property type="molecule type" value="Genomic_DNA"/>
</dbReference>
<evidence type="ECO:0000256" key="1">
    <source>
        <dbReference type="SAM" id="MobiDB-lite"/>
    </source>
</evidence>
<accession>A0A8H7IK78</accession>
<dbReference type="Pfam" id="PF18126">
    <property type="entry name" value="Mitoc_mL59"/>
    <property type="match status" value="1"/>
</dbReference>
<feature type="compositionally biased region" description="Basic and acidic residues" evidence="1">
    <location>
        <begin position="60"/>
        <end position="71"/>
    </location>
</feature>
<protein>
    <recommendedName>
        <fullName evidence="2">Large ribosomal subunit protein mL59 domain-containing protein</fullName>
    </recommendedName>
</protein>
<evidence type="ECO:0000259" key="2">
    <source>
        <dbReference type="Pfam" id="PF18126"/>
    </source>
</evidence>
<proteinExistence type="predicted"/>
<name>A0A8H7IK78_9AGAM</name>